<dbReference type="InterPro" id="IPR024864">
    <property type="entry name" value="Nup54/Nup57/Nup44"/>
</dbReference>
<dbReference type="OrthoDB" id="6162375at2759"/>
<organism evidence="6 7">
    <name type="scientific">Dimorphilus gyrociliatus</name>
    <dbReference type="NCBI Taxonomy" id="2664684"/>
    <lineage>
        <taxon>Eukaryota</taxon>
        <taxon>Metazoa</taxon>
        <taxon>Spiralia</taxon>
        <taxon>Lophotrochozoa</taxon>
        <taxon>Annelida</taxon>
        <taxon>Polychaeta</taxon>
        <taxon>Polychaeta incertae sedis</taxon>
        <taxon>Dinophilidae</taxon>
        <taxon>Dimorphilus</taxon>
    </lineage>
</organism>
<evidence type="ECO:0000256" key="3">
    <source>
        <dbReference type="ARBA" id="ARBA00023242"/>
    </source>
</evidence>
<dbReference type="Pfam" id="PF13874">
    <property type="entry name" value="Nup54"/>
    <property type="match status" value="1"/>
</dbReference>
<evidence type="ECO:0000313" key="7">
    <source>
        <dbReference type="Proteomes" id="UP000549394"/>
    </source>
</evidence>
<name>A0A7I8VEZ2_9ANNE</name>
<sequence length="478" mass="53537">MSSLLHYRPGFNVGPNTTSLKKLPTDFGAKTTAGLTFGTATNTGTSSGFGFGTTTNSTATNLSKPSFGMFGATQAQAAPGQQPQQDDAQVILQAQATAIAAPQIFNDERDELIAKWNQMQAFFGTGKAFYGPGGANNIDFGPDNPWCRFKAVNYARMSQYSNADGLVALTFNKKESDIKQHQQQIVDSIHKILGGNAAHSVCVSSIKPLPCDKTDMTIFVQERNQAGDSRKIPASELNNFFQQSSAKQQLTNQLCVCNIIAKRRWSKNELKAYLEKPIAGLDPLLWQQAKLDNPDPENLIPVPMIGFGELRNRMECQEQQVEAHRLCLEGVKQTLENIQKEDVEIVAKIEEYRRKLNEFKLRILRVIVAQEIYRKQGYAVQAEEEQLKIKLERLLAHLNSPTQFKGRLNELMSHIRMQQELSNSRSGPKYHLDATMRDDIRHHLKQQQDGLEHLSKVIRDDTEDLKKIDSAFEGSKNG</sequence>
<evidence type="ECO:0000256" key="1">
    <source>
        <dbReference type="ARBA" id="ARBA00004123"/>
    </source>
</evidence>
<gene>
    <name evidence="6" type="ORF">DGYR_LOCUS3140</name>
</gene>
<keyword evidence="2" id="KW-0813">Transport</keyword>
<dbReference type="GO" id="GO:0006999">
    <property type="term" value="P:nuclear pore organization"/>
    <property type="evidence" value="ECO:0007669"/>
    <property type="project" value="TreeGrafter"/>
</dbReference>
<comment type="caution">
    <text evidence="6">The sequence shown here is derived from an EMBL/GenBank/DDBJ whole genome shotgun (WGS) entry which is preliminary data.</text>
</comment>
<feature type="domain" description="Nucleoporin Nup54 alpha-helical" evidence="4">
    <location>
        <begin position="279"/>
        <end position="414"/>
    </location>
</feature>
<evidence type="ECO:0000259" key="5">
    <source>
        <dbReference type="Pfam" id="PF18437"/>
    </source>
</evidence>
<evidence type="ECO:0000256" key="2">
    <source>
        <dbReference type="ARBA" id="ARBA00022448"/>
    </source>
</evidence>
<reference evidence="6 7" key="1">
    <citation type="submission" date="2020-08" db="EMBL/GenBank/DDBJ databases">
        <authorList>
            <person name="Hejnol A."/>
        </authorList>
    </citation>
    <scope>NUCLEOTIDE SEQUENCE [LARGE SCALE GENOMIC DNA]</scope>
</reference>
<dbReference type="InterPro" id="IPR025712">
    <property type="entry name" value="Nup54_alpha-helical_dom"/>
</dbReference>
<dbReference type="GO" id="GO:0006607">
    <property type="term" value="P:NLS-bearing protein import into nucleus"/>
    <property type="evidence" value="ECO:0007669"/>
    <property type="project" value="TreeGrafter"/>
</dbReference>
<dbReference type="Gene3D" id="1.20.5.170">
    <property type="match status" value="1"/>
</dbReference>
<feature type="domain" description="Nup54 C-terminal interacting" evidence="5">
    <location>
        <begin position="430"/>
        <end position="468"/>
    </location>
</feature>
<dbReference type="GO" id="GO:0044613">
    <property type="term" value="C:nuclear pore central transport channel"/>
    <property type="evidence" value="ECO:0007669"/>
    <property type="project" value="TreeGrafter"/>
</dbReference>
<dbReference type="PANTHER" id="PTHR13000">
    <property type="entry name" value="NUCLEOPORIN P54"/>
    <property type="match status" value="1"/>
</dbReference>
<protein>
    <submittedName>
        <fullName evidence="6">DgyrCDS3424</fullName>
    </submittedName>
</protein>
<keyword evidence="7" id="KW-1185">Reference proteome</keyword>
<dbReference type="AlphaFoldDB" id="A0A7I8VEZ2"/>
<comment type="subcellular location">
    <subcellularLocation>
        <location evidence="1">Nucleus</location>
    </subcellularLocation>
</comment>
<dbReference type="EMBL" id="CAJFCJ010000005">
    <property type="protein sequence ID" value="CAD5114281.1"/>
    <property type="molecule type" value="Genomic_DNA"/>
</dbReference>
<evidence type="ECO:0000259" key="4">
    <source>
        <dbReference type="Pfam" id="PF13874"/>
    </source>
</evidence>
<dbReference type="GO" id="GO:0036228">
    <property type="term" value="P:protein localization to nuclear inner membrane"/>
    <property type="evidence" value="ECO:0007669"/>
    <property type="project" value="TreeGrafter"/>
</dbReference>
<accession>A0A7I8VEZ2</accession>
<dbReference type="PANTHER" id="PTHR13000:SF0">
    <property type="entry name" value="NUCLEOPORIN P54"/>
    <property type="match status" value="1"/>
</dbReference>
<keyword evidence="3" id="KW-0539">Nucleus</keyword>
<dbReference type="Proteomes" id="UP000549394">
    <property type="component" value="Unassembled WGS sequence"/>
</dbReference>
<dbReference type="Pfam" id="PF18437">
    <property type="entry name" value="Nup54_C"/>
    <property type="match status" value="1"/>
</dbReference>
<dbReference type="InterPro" id="IPR040985">
    <property type="entry name" value="Nup54_C"/>
</dbReference>
<dbReference type="Gene3D" id="1.20.5.490">
    <property type="entry name" value="Single helix bin"/>
    <property type="match status" value="1"/>
</dbReference>
<dbReference type="GO" id="GO:0017056">
    <property type="term" value="F:structural constituent of nuclear pore"/>
    <property type="evidence" value="ECO:0007669"/>
    <property type="project" value="TreeGrafter"/>
</dbReference>
<evidence type="ECO:0000313" key="6">
    <source>
        <dbReference type="EMBL" id="CAD5114281.1"/>
    </source>
</evidence>
<proteinExistence type="predicted"/>